<dbReference type="SMART" id="SM00047">
    <property type="entry name" value="LYZ2"/>
    <property type="match status" value="1"/>
</dbReference>
<dbReference type="InterPro" id="IPR002901">
    <property type="entry name" value="MGlyc_endo_b_GlcNAc-like_dom"/>
</dbReference>
<dbReference type="PROSITE" id="PS51257">
    <property type="entry name" value="PROKAR_LIPOPROTEIN"/>
    <property type="match status" value="1"/>
</dbReference>
<evidence type="ECO:0000256" key="3">
    <source>
        <dbReference type="SAM" id="Phobius"/>
    </source>
</evidence>
<keyword evidence="6" id="KW-1185">Reference proteome</keyword>
<evidence type="ECO:0000313" key="6">
    <source>
        <dbReference type="Proteomes" id="UP001597252"/>
    </source>
</evidence>
<evidence type="ECO:0000256" key="2">
    <source>
        <dbReference type="ARBA" id="ARBA00022801"/>
    </source>
</evidence>
<proteinExistence type="inferred from homology"/>
<keyword evidence="3" id="KW-0472">Membrane</keyword>
<feature type="transmembrane region" description="Helical" evidence="3">
    <location>
        <begin position="12"/>
        <end position="34"/>
    </location>
</feature>
<dbReference type="EMBL" id="JBHTON010000001">
    <property type="protein sequence ID" value="MFD1483638.1"/>
    <property type="molecule type" value="Genomic_DNA"/>
</dbReference>
<comment type="caution">
    <text evidence="5">The sequence shown here is derived from an EMBL/GenBank/DDBJ whole genome shotgun (WGS) entry which is preliminary data.</text>
</comment>
<dbReference type="Gene3D" id="1.10.530.10">
    <property type="match status" value="1"/>
</dbReference>
<dbReference type="Pfam" id="PF01832">
    <property type="entry name" value="Glucosaminidase"/>
    <property type="match status" value="1"/>
</dbReference>
<dbReference type="PANTHER" id="PTHR33308">
    <property type="entry name" value="PEPTIDOGLYCAN HYDROLASE FLGJ"/>
    <property type="match status" value="1"/>
</dbReference>
<keyword evidence="3" id="KW-0812">Transmembrane</keyword>
<dbReference type="GO" id="GO:0016787">
    <property type="term" value="F:hydrolase activity"/>
    <property type="evidence" value="ECO:0007669"/>
    <property type="project" value="UniProtKB-KW"/>
</dbReference>
<dbReference type="RefSeq" id="WP_125750116.1">
    <property type="nucleotide sequence ID" value="NZ_JBHTON010000001.1"/>
</dbReference>
<dbReference type="Proteomes" id="UP001597252">
    <property type="component" value="Unassembled WGS sequence"/>
</dbReference>
<dbReference type="PANTHER" id="PTHR33308:SF10">
    <property type="entry name" value="EXO-GLUCOSAMINIDASE LYTG"/>
    <property type="match status" value="1"/>
</dbReference>
<gene>
    <name evidence="5" type="ORF">ACFQ5J_00040</name>
</gene>
<dbReference type="Gene3D" id="4.10.80.30">
    <property type="entry name" value="DNA polymerase, domain 6"/>
    <property type="match status" value="1"/>
</dbReference>
<dbReference type="PRINTS" id="PR01002">
    <property type="entry name" value="FLGFLGJ"/>
</dbReference>
<accession>A0ABW4E3S2</accession>
<sequence>MARRRRKQKLPPLIVTMIVMLGIGVSVVGCQAWQNRQTAEDITTQTNGEETKAAFIKRLAPYAQQLHQTYGVYASITLAQAILESDWGQSTLAKDYHNLFGIKSNDPANSQVLTTQEYVNDQWVTIKARFAVYPSDQASMKAHALLFVNGTNWNPAQYQTVLKATTYQAAAQALKTDGYATDPDYPNKLINLIKQWQLDQYD</sequence>
<evidence type="ECO:0000259" key="4">
    <source>
        <dbReference type="SMART" id="SM00047"/>
    </source>
</evidence>
<name>A0ABW4E3S2_9LACO</name>
<evidence type="ECO:0000313" key="5">
    <source>
        <dbReference type="EMBL" id="MFD1483638.1"/>
    </source>
</evidence>
<keyword evidence="2 5" id="KW-0378">Hydrolase</keyword>
<keyword evidence="3" id="KW-1133">Transmembrane helix</keyword>
<organism evidence="5 6">
    <name type="scientific">Lacticaseibacillus baoqingensis</name>
    <dbReference type="NCBI Taxonomy" id="2486013"/>
    <lineage>
        <taxon>Bacteria</taxon>
        <taxon>Bacillati</taxon>
        <taxon>Bacillota</taxon>
        <taxon>Bacilli</taxon>
        <taxon>Lactobacillales</taxon>
        <taxon>Lactobacillaceae</taxon>
        <taxon>Lacticaseibacillus</taxon>
    </lineage>
</organism>
<comment type="similarity">
    <text evidence="1">Belongs to the glycosyl hydrolase 73 family.</text>
</comment>
<protein>
    <submittedName>
        <fullName evidence="5">Glycoside hydrolase family 73 protein</fullName>
    </submittedName>
</protein>
<reference evidence="6" key="1">
    <citation type="journal article" date="2019" name="Int. J. Syst. Evol. Microbiol.">
        <title>The Global Catalogue of Microorganisms (GCM) 10K type strain sequencing project: providing services to taxonomists for standard genome sequencing and annotation.</title>
        <authorList>
            <consortium name="The Broad Institute Genomics Platform"/>
            <consortium name="The Broad Institute Genome Sequencing Center for Infectious Disease"/>
            <person name="Wu L."/>
            <person name="Ma J."/>
        </authorList>
    </citation>
    <scope>NUCLEOTIDE SEQUENCE [LARGE SCALE GENOMIC DNA]</scope>
    <source>
        <strain evidence="6">CCM 8903</strain>
    </source>
</reference>
<feature type="domain" description="Mannosyl-glycoprotein endo-beta-N-acetylglucosamidase-like" evidence="4">
    <location>
        <begin position="43"/>
        <end position="202"/>
    </location>
</feature>
<dbReference type="InterPro" id="IPR051056">
    <property type="entry name" value="Glycosyl_Hydrolase_73"/>
</dbReference>
<evidence type="ECO:0000256" key="1">
    <source>
        <dbReference type="ARBA" id="ARBA00010266"/>
    </source>
</evidence>